<dbReference type="CDD" id="cd03353">
    <property type="entry name" value="LbH_GlmU_C"/>
    <property type="match status" value="1"/>
</dbReference>
<dbReference type="GO" id="GO:0006048">
    <property type="term" value="P:UDP-N-acetylglucosamine biosynthetic process"/>
    <property type="evidence" value="ECO:0007669"/>
    <property type="project" value="UniProtKB-UniPathway"/>
</dbReference>
<evidence type="ECO:0000256" key="4">
    <source>
        <dbReference type="ARBA" id="ARBA00022490"/>
    </source>
</evidence>
<evidence type="ECO:0000256" key="18">
    <source>
        <dbReference type="HAMAP-Rule" id="MF_01631"/>
    </source>
</evidence>
<dbReference type="UniPathway" id="UPA00973"/>
<dbReference type="SUPFAM" id="SSF53448">
    <property type="entry name" value="Nucleotide-diphospho-sugar transferases"/>
    <property type="match status" value="1"/>
</dbReference>
<feature type="binding site" evidence="18">
    <location>
        <position position="158"/>
    </location>
    <ligand>
        <name>UDP-N-acetyl-alpha-D-glucosamine</name>
        <dbReference type="ChEBI" id="CHEBI:57705"/>
    </ligand>
</feature>
<evidence type="ECO:0000313" key="20">
    <source>
        <dbReference type="EMBL" id="CPR21821.1"/>
    </source>
</evidence>
<feature type="binding site" evidence="18">
    <location>
        <position position="230"/>
    </location>
    <ligand>
        <name>Mg(2+)</name>
        <dbReference type="ChEBI" id="CHEBI:18420"/>
    </ligand>
</feature>
<dbReference type="Pfam" id="PF12804">
    <property type="entry name" value="NTP_transf_3"/>
    <property type="match status" value="1"/>
</dbReference>
<dbReference type="InterPro" id="IPR011004">
    <property type="entry name" value="Trimer_LpxA-like_sf"/>
</dbReference>
<evidence type="ECO:0000256" key="12">
    <source>
        <dbReference type="ARBA" id="ARBA00023268"/>
    </source>
</evidence>
<keyword evidence="14 18" id="KW-0961">Cell wall biogenesis/degradation</keyword>
<feature type="binding site" evidence="18">
    <location>
        <position position="173"/>
    </location>
    <ligand>
        <name>UDP-N-acetyl-alpha-D-glucosamine</name>
        <dbReference type="ChEBI" id="CHEBI:57705"/>
    </ligand>
</feature>
<dbReference type="GO" id="GO:0019134">
    <property type="term" value="F:glucosamine-1-phosphate N-acetyltransferase activity"/>
    <property type="evidence" value="ECO:0007669"/>
    <property type="project" value="UniProtKB-UniRule"/>
</dbReference>
<keyword evidence="7 18" id="KW-0479">Metal-binding</keyword>
<feature type="binding site" evidence="18">
    <location>
        <position position="78"/>
    </location>
    <ligand>
        <name>UDP-N-acetyl-alpha-D-glucosamine</name>
        <dbReference type="ChEBI" id="CHEBI:57705"/>
    </ligand>
</feature>
<feature type="binding site" evidence="18">
    <location>
        <position position="345"/>
    </location>
    <ligand>
        <name>UDP-N-acetyl-alpha-D-glucosamine</name>
        <dbReference type="ChEBI" id="CHEBI:57705"/>
    </ligand>
</feature>
<dbReference type="Proteomes" id="UP000033187">
    <property type="component" value="Chromosome 1"/>
</dbReference>
<dbReference type="RefSeq" id="WP_046478498.1">
    <property type="nucleotide sequence ID" value="NZ_LN829118.1"/>
</dbReference>
<feature type="binding site" evidence="18">
    <location>
        <begin position="83"/>
        <end position="84"/>
    </location>
    <ligand>
        <name>UDP-N-acetyl-alpha-D-glucosamine</name>
        <dbReference type="ChEBI" id="CHEBI:57705"/>
    </ligand>
</feature>
<dbReference type="OrthoDB" id="9775031at2"/>
<evidence type="ECO:0000256" key="3">
    <source>
        <dbReference type="ARBA" id="ARBA00007947"/>
    </source>
</evidence>
<feature type="region of interest" description="Pyrophosphorylase" evidence="18">
    <location>
        <begin position="1"/>
        <end position="232"/>
    </location>
</feature>
<name>A0A0D6JIQ5_9HYPH</name>
<evidence type="ECO:0000256" key="14">
    <source>
        <dbReference type="ARBA" id="ARBA00023316"/>
    </source>
</evidence>
<comment type="pathway">
    <text evidence="18">Nucleotide-sugar biosynthesis; UDP-N-acetyl-alpha-D-glucosamine biosynthesis; UDP-N-acetyl-alpha-D-glucosamine from N-acetyl-alpha-D-glucosamine 1-phosphate: step 1/1.</text>
</comment>
<feature type="binding site" evidence="18">
    <location>
        <position position="417"/>
    </location>
    <ligand>
        <name>acetyl-CoA</name>
        <dbReference type="ChEBI" id="CHEBI:57288"/>
    </ligand>
</feature>
<feature type="active site" description="Proton acceptor" evidence="18">
    <location>
        <position position="357"/>
    </location>
</feature>
<dbReference type="GO" id="GO:0005737">
    <property type="term" value="C:cytoplasm"/>
    <property type="evidence" value="ECO:0007669"/>
    <property type="project" value="UniProtKB-SubCell"/>
</dbReference>
<feature type="binding site" evidence="18">
    <location>
        <position position="327"/>
    </location>
    <ligand>
        <name>UDP-N-acetyl-alpha-D-glucosamine</name>
        <dbReference type="ChEBI" id="CHEBI:57705"/>
    </ligand>
</feature>
<protein>
    <recommendedName>
        <fullName evidence="18">Bifunctional protein GlmU</fullName>
    </recommendedName>
    <domain>
        <recommendedName>
            <fullName evidence="18">UDP-N-acetylglucosamine pyrophosphorylase</fullName>
            <ecNumber evidence="18">2.7.7.23</ecNumber>
        </recommendedName>
        <alternativeName>
            <fullName evidence="18">N-acetylglucosamine-1-phosphate uridyltransferase</fullName>
        </alternativeName>
    </domain>
    <domain>
        <recommendedName>
            <fullName evidence="18">Glucosamine-1-phosphate N-acetyltransferase</fullName>
            <ecNumber evidence="18">2.3.1.157</ecNumber>
        </recommendedName>
    </domain>
</protein>
<dbReference type="AlphaFoldDB" id="A0A0D6JIQ5"/>
<dbReference type="GO" id="GO:0000902">
    <property type="term" value="P:cell morphogenesis"/>
    <property type="evidence" value="ECO:0007669"/>
    <property type="project" value="UniProtKB-UniRule"/>
</dbReference>
<evidence type="ECO:0000256" key="13">
    <source>
        <dbReference type="ARBA" id="ARBA00023315"/>
    </source>
</evidence>
<feature type="binding site" evidence="18">
    <location>
        <position position="107"/>
    </location>
    <ligand>
        <name>Mg(2+)</name>
        <dbReference type="ChEBI" id="CHEBI:18420"/>
    </ligand>
</feature>
<comment type="subunit">
    <text evidence="18">Homotrimer.</text>
</comment>
<proteinExistence type="inferred from homology"/>
<evidence type="ECO:0000256" key="10">
    <source>
        <dbReference type="ARBA" id="ARBA00022960"/>
    </source>
</evidence>
<evidence type="ECO:0000313" key="21">
    <source>
        <dbReference type="Proteomes" id="UP000033187"/>
    </source>
</evidence>
<evidence type="ECO:0000256" key="9">
    <source>
        <dbReference type="ARBA" id="ARBA00022842"/>
    </source>
</evidence>
<dbReference type="GO" id="GO:0071555">
    <property type="term" value="P:cell wall organization"/>
    <property type="evidence" value="ECO:0007669"/>
    <property type="project" value="UniProtKB-KW"/>
</dbReference>
<evidence type="ECO:0000256" key="1">
    <source>
        <dbReference type="ARBA" id="ARBA00004496"/>
    </source>
</evidence>
<feature type="binding site" evidence="18">
    <location>
        <position position="374"/>
    </location>
    <ligand>
        <name>acetyl-CoA</name>
        <dbReference type="ChEBI" id="CHEBI:57288"/>
    </ligand>
</feature>
<dbReference type="EC" id="2.3.1.157" evidence="18"/>
<dbReference type="Gene3D" id="2.160.10.10">
    <property type="entry name" value="Hexapeptide repeat proteins"/>
    <property type="match status" value="1"/>
</dbReference>
<dbReference type="InterPro" id="IPR029044">
    <property type="entry name" value="Nucleotide-diphossugar_trans"/>
</dbReference>
<dbReference type="GO" id="GO:0016020">
    <property type="term" value="C:membrane"/>
    <property type="evidence" value="ECO:0007669"/>
    <property type="project" value="GOC"/>
</dbReference>
<keyword evidence="5 18" id="KW-0808">Transferase</keyword>
<comment type="caution">
    <text evidence="18">Lacks conserved residue(s) required for the propagation of feature annotation.</text>
</comment>
<dbReference type="GO" id="GO:0009252">
    <property type="term" value="P:peptidoglycan biosynthetic process"/>
    <property type="evidence" value="ECO:0007669"/>
    <property type="project" value="UniProtKB-UniRule"/>
</dbReference>
<comment type="catalytic activity">
    <reaction evidence="15 18">
        <text>alpha-D-glucosamine 1-phosphate + acetyl-CoA = N-acetyl-alpha-D-glucosamine 1-phosphate + CoA + H(+)</text>
        <dbReference type="Rhea" id="RHEA:13725"/>
        <dbReference type="ChEBI" id="CHEBI:15378"/>
        <dbReference type="ChEBI" id="CHEBI:57287"/>
        <dbReference type="ChEBI" id="CHEBI:57288"/>
        <dbReference type="ChEBI" id="CHEBI:57776"/>
        <dbReference type="ChEBI" id="CHEBI:58516"/>
        <dbReference type="EC" id="2.3.1.157"/>
    </reaction>
</comment>
<comment type="subcellular location">
    <subcellularLocation>
        <location evidence="1 18">Cytoplasm</location>
    </subcellularLocation>
</comment>
<dbReference type="SUPFAM" id="SSF51161">
    <property type="entry name" value="Trimeric LpxA-like enzymes"/>
    <property type="match status" value="1"/>
</dbReference>
<evidence type="ECO:0000256" key="7">
    <source>
        <dbReference type="ARBA" id="ARBA00022723"/>
    </source>
</evidence>
<keyword evidence="21" id="KW-1185">Reference proteome</keyword>
<organism evidence="20 21">
    <name type="scientific">Candidatus Filomicrobium marinum</name>
    <dbReference type="NCBI Taxonomy" id="1608628"/>
    <lineage>
        <taxon>Bacteria</taxon>
        <taxon>Pseudomonadati</taxon>
        <taxon>Pseudomonadota</taxon>
        <taxon>Alphaproteobacteria</taxon>
        <taxon>Hyphomicrobiales</taxon>
        <taxon>Hyphomicrobiaceae</taxon>
        <taxon>Filomicrobium</taxon>
    </lineage>
</organism>
<dbReference type="InterPro" id="IPR038009">
    <property type="entry name" value="GlmU_C_LbH"/>
</dbReference>
<feature type="binding site" evidence="18">
    <location>
        <position position="143"/>
    </location>
    <ligand>
        <name>UDP-N-acetyl-alpha-D-glucosamine</name>
        <dbReference type="ChEBI" id="CHEBI:57705"/>
    </ligand>
</feature>
<comment type="function">
    <text evidence="17 18">Catalyzes the last two sequential reactions in the de novo biosynthetic pathway for UDP-N-acetylglucosamine (UDP-GlcNAc). The C-terminal domain catalyzes the transfer of acetyl group from acetyl coenzyme A to glucosamine-1-phosphate (GlcN-1-P) to produce N-acetylglucosamine-1-phosphate (GlcNAc-1-P), which is converted into UDP-GlcNAc by the transfer of uridine 5-monophosphate (from uridine 5-triphosphate), a reaction catalyzed by the N-terminal domain.</text>
</comment>
<dbReference type="CDD" id="cd02540">
    <property type="entry name" value="GT2_GlmU_N_bac"/>
    <property type="match status" value="1"/>
</dbReference>
<dbReference type="NCBIfam" id="TIGR01173">
    <property type="entry name" value="glmU"/>
    <property type="match status" value="1"/>
</dbReference>
<evidence type="ECO:0000256" key="8">
    <source>
        <dbReference type="ARBA" id="ARBA00022737"/>
    </source>
</evidence>
<dbReference type="GO" id="GO:0008360">
    <property type="term" value="P:regulation of cell shape"/>
    <property type="evidence" value="ECO:0007669"/>
    <property type="project" value="UniProtKB-KW"/>
</dbReference>
<feature type="binding site" evidence="18">
    <location>
        <position position="399"/>
    </location>
    <ligand>
        <name>acetyl-CoA</name>
        <dbReference type="ChEBI" id="CHEBI:57288"/>
    </ligand>
</feature>
<dbReference type="PANTHER" id="PTHR43584">
    <property type="entry name" value="NUCLEOTIDYL TRANSFERASE"/>
    <property type="match status" value="1"/>
</dbReference>
<feature type="binding site" evidence="18">
    <location>
        <position position="434"/>
    </location>
    <ligand>
        <name>acetyl-CoA</name>
        <dbReference type="ChEBI" id="CHEBI:57288"/>
    </ligand>
</feature>
<feature type="region of interest" description="Linker" evidence="18">
    <location>
        <begin position="233"/>
        <end position="253"/>
    </location>
</feature>
<evidence type="ECO:0000259" key="19">
    <source>
        <dbReference type="Pfam" id="PF12804"/>
    </source>
</evidence>
<dbReference type="Pfam" id="PF00132">
    <property type="entry name" value="Hexapep"/>
    <property type="match status" value="2"/>
</dbReference>
<comment type="similarity">
    <text evidence="3 18">In the N-terminal section; belongs to the N-acetylglucosamine-1-phosphate uridyltransferase family.</text>
</comment>
<comment type="pathway">
    <text evidence="18">Bacterial outer membrane biogenesis; LPS lipid A biosynthesis.</text>
</comment>
<accession>A0A0D6JIQ5</accession>
<keyword evidence="12 18" id="KW-0511">Multifunctional enzyme</keyword>
<dbReference type="NCBIfam" id="NF010933">
    <property type="entry name" value="PRK14353.1"/>
    <property type="match status" value="1"/>
</dbReference>
<feature type="region of interest" description="N-acetyltransferase" evidence="18">
    <location>
        <begin position="254"/>
        <end position="456"/>
    </location>
</feature>
<feature type="binding site" evidence="18">
    <location>
        <position position="360"/>
    </location>
    <ligand>
        <name>UDP-N-acetyl-alpha-D-glucosamine</name>
        <dbReference type="ChEBI" id="CHEBI:57705"/>
    </ligand>
</feature>
<comment type="cofactor">
    <cofactor evidence="18">
        <name>Mg(2+)</name>
        <dbReference type="ChEBI" id="CHEBI:18420"/>
    </cofactor>
    <text evidence="18">Binds 1 Mg(2+) ion per subunit.</text>
</comment>
<feature type="domain" description="MobA-like NTP transferase" evidence="19">
    <location>
        <begin position="9"/>
        <end position="146"/>
    </location>
</feature>
<evidence type="ECO:0000256" key="16">
    <source>
        <dbReference type="ARBA" id="ARBA00048493"/>
    </source>
</evidence>
<dbReference type="GO" id="GO:0003977">
    <property type="term" value="F:UDP-N-acetylglucosamine diphosphorylase activity"/>
    <property type="evidence" value="ECO:0007669"/>
    <property type="project" value="UniProtKB-UniRule"/>
</dbReference>
<keyword evidence="8 18" id="KW-0677">Repeat</keyword>
<dbReference type="InterPro" id="IPR025877">
    <property type="entry name" value="MobA-like_NTP_Trfase"/>
</dbReference>
<comment type="pathway">
    <text evidence="18">Nucleotide-sugar biosynthesis; UDP-N-acetyl-alpha-D-glucosamine biosynthesis; N-acetyl-alpha-D-glucosamine 1-phosphate from alpha-D-glucosamine 6-phosphate (route II): step 2/2.</text>
</comment>
<dbReference type="EC" id="2.7.7.23" evidence="18"/>
<dbReference type="UniPathway" id="UPA00113">
    <property type="reaction ID" value="UER00532"/>
</dbReference>
<keyword evidence="11 18" id="KW-0573">Peptidoglycan synthesis</keyword>
<dbReference type="EMBL" id="LN829119">
    <property type="protein sequence ID" value="CPR21821.1"/>
    <property type="molecule type" value="Genomic_DNA"/>
</dbReference>
<sequence>MTDRSLSIVILAAGKGTRMYSRQPKVLHQIAGRSMLGHVLALASGISHAKISVVIGPGMDDVRKEVVRWSPDASIFVQENQAGTADAVLAARDQLAERGDVIVLYADSPLMRPQTLAKLVSSLESGAGVSVVGFEADDPTGYGRLLTDASGDLIAIREHKDASADELNVRLCNSGVMAFRLPDVVAVLDRIGNDNAKGEFYLTDAVEIARRDGLKAAVVTCEMDEVLGVNSRDQLAVAESIWQTRARLAAMRAGVTMIAPDTVWLSFDTVLGQDVTIEPNVFIGPGVTVGEGVWIKANSYLEGADRKSAAGLRIDTGAEVGPFARLRPGTELGADVHIGNFVEVKNAVLAPGAKANHLTYIGDGTVGAGANIGAGTIFCNYDGFNKNRCEVGAGVFIGSNSALVAPVRIGDGAYVAAGSVITTNVEPDSLAIVRAKREDRPEWAAKYRAMMQRRKG</sequence>
<dbReference type="GO" id="GO:0000287">
    <property type="term" value="F:magnesium ion binding"/>
    <property type="evidence" value="ECO:0007669"/>
    <property type="project" value="UniProtKB-UniRule"/>
</dbReference>
<keyword evidence="6 18" id="KW-0548">Nucleotidyltransferase</keyword>
<dbReference type="InterPro" id="IPR005882">
    <property type="entry name" value="Bifunctional_GlmU"/>
</dbReference>
<comment type="similarity">
    <text evidence="2 18">In the C-terminal section; belongs to the transferase hexapeptide repeat family.</text>
</comment>
<reference evidence="21" key="1">
    <citation type="submission" date="2015-02" db="EMBL/GenBank/DDBJ databases">
        <authorList>
            <person name="Chooi Y.-H."/>
        </authorList>
    </citation>
    <scope>NUCLEOTIDE SEQUENCE [LARGE SCALE GENOMIC DNA]</scope>
    <source>
        <strain evidence="21">strain Y</strain>
    </source>
</reference>
<keyword evidence="13 18" id="KW-0012">Acyltransferase</keyword>
<evidence type="ECO:0000256" key="6">
    <source>
        <dbReference type="ARBA" id="ARBA00022695"/>
    </source>
</evidence>
<dbReference type="KEGG" id="fiy:BN1229_v1_3254"/>
<evidence type="ECO:0000256" key="11">
    <source>
        <dbReference type="ARBA" id="ARBA00022984"/>
    </source>
</evidence>
<feature type="binding site" evidence="18">
    <location>
        <position position="25"/>
    </location>
    <ligand>
        <name>UDP-N-acetyl-alpha-D-glucosamine</name>
        <dbReference type="ChEBI" id="CHEBI:57705"/>
    </ligand>
</feature>
<keyword evidence="4 18" id="KW-0963">Cytoplasm</keyword>
<dbReference type="HAMAP" id="MF_01631">
    <property type="entry name" value="GlmU"/>
    <property type="match status" value="1"/>
</dbReference>
<evidence type="ECO:0000256" key="5">
    <source>
        <dbReference type="ARBA" id="ARBA00022679"/>
    </source>
</evidence>
<evidence type="ECO:0000256" key="17">
    <source>
        <dbReference type="ARBA" id="ARBA00049628"/>
    </source>
</evidence>
<dbReference type="Gene3D" id="3.90.550.10">
    <property type="entry name" value="Spore Coat Polysaccharide Biosynthesis Protein SpsA, Chain A"/>
    <property type="match status" value="1"/>
</dbReference>
<feature type="binding site" evidence="18">
    <location>
        <begin position="380"/>
        <end position="381"/>
    </location>
    <ligand>
        <name>acetyl-CoA</name>
        <dbReference type="ChEBI" id="CHEBI:57288"/>
    </ligand>
</feature>
<dbReference type="InterPro" id="IPR001451">
    <property type="entry name" value="Hexapep"/>
</dbReference>
<dbReference type="InterPro" id="IPR018357">
    <property type="entry name" value="Hexapep_transf_CS"/>
</dbReference>
<feature type="binding site" evidence="18">
    <location>
        <position position="371"/>
    </location>
    <ligand>
        <name>UDP-N-acetyl-alpha-D-glucosamine</name>
        <dbReference type="ChEBI" id="CHEBI:57705"/>
    </ligand>
</feature>
<comment type="catalytic activity">
    <reaction evidence="16 18">
        <text>N-acetyl-alpha-D-glucosamine 1-phosphate + UTP + H(+) = UDP-N-acetyl-alpha-D-glucosamine + diphosphate</text>
        <dbReference type="Rhea" id="RHEA:13509"/>
        <dbReference type="ChEBI" id="CHEBI:15378"/>
        <dbReference type="ChEBI" id="CHEBI:33019"/>
        <dbReference type="ChEBI" id="CHEBI:46398"/>
        <dbReference type="ChEBI" id="CHEBI:57705"/>
        <dbReference type="ChEBI" id="CHEBI:57776"/>
        <dbReference type="EC" id="2.7.7.23"/>
    </reaction>
</comment>
<dbReference type="PANTHER" id="PTHR43584:SF3">
    <property type="entry name" value="BIFUNCTIONAL PROTEIN GLMU"/>
    <property type="match status" value="1"/>
</dbReference>
<feature type="binding site" evidence="18">
    <location>
        <begin position="11"/>
        <end position="14"/>
    </location>
    <ligand>
        <name>UDP-N-acetyl-alpha-D-glucosamine</name>
        <dbReference type="ChEBI" id="CHEBI:57705"/>
    </ligand>
</feature>
<feature type="binding site" evidence="18">
    <location>
        <position position="230"/>
    </location>
    <ligand>
        <name>UDP-N-acetyl-alpha-D-glucosamine</name>
        <dbReference type="ChEBI" id="CHEBI:57705"/>
    </ligand>
</feature>
<gene>
    <name evidence="18 20" type="primary">glmU</name>
    <name evidence="20" type="ORF">YBN1229_v1_3254</name>
</gene>
<dbReference type="InterPro" id="IPR050065">
    <property type="entry name" value="GlmU-like"/>
</dbReference>
<keyword evidence="10 18" id="KW-0133">Cell shape</keyword>
<evidence type="ECO:0000256" key="2">
    <source>
        <dbReference type="ARBA" id="ARBA00007707"/>
    </source>
</evidence>
<evidence type="ECO:0000256" key="15">
    <source>
        <dbReference type="ARBA" id="ARBA00048247"/>
    </source>
</evidence>
<dbReference type="PROSITE" id="PS00101">
    <property type="entry name" value="HEXAPEP_TRANSFERASES"/>
    <property type="match status" value="1"/>
</dbReference>
<dbReference type="GO" id="GO:0009245">
    <property type="term" value="P:lipid A biosynthetic process"/>
    <property type="evidence" value="ECO:0007669"/>
    <property type="project" value="UniProtKB-UniRule"/>
</dbReference>
<keyword evidence="9 18" id="KW-0460">Magnesium</keyword>
<dbReference type="KEGG" id="fil:BN1229_v1_2660"/>